<dbReference type="InterPro" id="IPR025312">
    <property type="entry name" value="DUF4216"/>
</dbReference>
<keyword evidence="4" id="KW-1185">Reference proteome</keyword>
<evidence type="ECO:0000259" key="2">
    <source>
        <dbReference type="Pfam" id="PF13952"/>
    </source>
</evidence>
<feature type="region of interest" description="Disordered" evidence="1">
    <location>
        <begin position="45"/>
        <end position="66"/>
    </location>
</feature>
<dbReference type="EMBL" id="NQVE01000143">
    <property type="protein sequence ID" value="RAL44447.1"/>
    <property type="molecule type" value="Genomic_DNA"/>
</dbReference>
<dbReference type="PANTHER" id="PTHR48258:SF4">
    <property type="entry name" value="DUF4216 DOMAIN-CONTAINING PROTEIN"/>
    <property type="match status" value="1"/>
</dbReference>
<sequence length="289" mass="33301">MKSLFSKTTFRYANLLSDFVYSTTVELKTIFHNSLIITSTHSKNETLSGSATRRPQPRLSPLDPLTVSDSRCPQPRRLLSLAGPLHRQRLLQRSLHPCRLSSMPLARREYGDYYGVLEEILDVEYPTLPLKRCVLFRCRWYDPLLNRGMKVHEKYGLVEVLKKGEFNRYEPFIFGSQANQVAYVEYPCTQKSKSKWVVVCEVQRRGWVNIKNVVEPTENGHHKPFQANEIERTGIVEDEQSNDDAIVLSIDGDAEFADDELNSEEEEPILISNDSEEEIEDTPNNDSFE</sequence>
<accession>A0A328DFC6</accession>
<dbReference type="AlphaFoldDB" id="A0A328DFC6"/>
<reference evidence="3 4" key="1">
    <citation type="submission" date="2018-06" db="EMBL/GenBank/DDBJ databases">
        <title>The Genome of Cuscuta australis (Dodder) Provides Insight into the Evolution of Plant Parasitism.</title>
        <authorList>
            <person name="Liu H."/>
        </authorList>
    </citation>
    <scope>NUCLEOTIDE SEQUENCE [LARGE SCALE GENOMIC DNA]</scope>
    <source>
        <strain evidence="4">cv. Yunnan</strain>
        <tissue evidence="3">Vines</tissue>
    </source>
</reference>
<feature type="domain" description="DUF4216" evidence="2">
    <location>
        <begin position="122"/>
        <end position="199"/>
    </location>
</feature>
<organism evidence="3 4">
    <name type="scientific">Cuscuta australis</name>
    <dbReference type="NCBI Taxonomy" id="267555"/>
    <lineage>
        <taxon>Eukaryota</taxon>
        <taxon>Viridiplantae</taxon>
        <taxon>Streptophyta</taxon>
        <taxon>Embryophyta</taxon>
        <taxon>Tracheophyta</taxon>
        <taxon>Spermatophyta</taxon>
        <taxon>Magnoliopsida</taxon>
        <taxon>eudicotyledons</taxon>
        <taxon>Gunneridae</taxon>
        <taxon>Pentapetalae</taxon>
        <taxon>asterids</taxon>
        <taxon>lamiids</taxon>
        <taxon>Solanales</taxon>
        <taxon>Convolvulaceae</taxon>
        <taxon>Cuscuteae</taxon>
        <taxon>Cuscuta</taxon>
        <taxon>Cuscuta subgen. Grammica</taxon>
        <taxon>Cuscuta sect. Cleistogrammica</taxon>
    </lineage>
</organism>
<name>A0A328DFC6_9ASTE</name>
<dbReference type="Proteomes" id="UP000249390">
    <property type="component" value="Unassembled WGS sequence"/>
</dbReference>
<evidence type="ECO:0000313" key="4">
    <source>
        <dbReference type="Proteomes" id="UP000249390"/>
    </source>
</evidence>
<feature type="region of interest" description="Disordered" evidence="1">
    <location>
        <begin position="254"/>
        <end position="289"/>
    </location>
</feature>
<evidence type="ECO:0000256" key="1">
    <source>
        <dbReference type="SAM" id="MobiDB-lite"/>
    </source>
</evidence>
<gene>
    <name evidence="3" type="ORF">DM860_011724</name>
</gene>
<comment type="caution">
    <text evidence="3">The sequence shown here is derived from an EMBL/GenBank/DDBJ whole genome shotgun (WGS) entry which is preliminary data.</text>
</comment>
<protein>
    <recommendedName>
        <fullName evidence="2">DUF4216 domain-containing protein</fullName>
    </recommendedName>
</protein>
<evidence type="ECO:0000313" key="3">
    <source>
        <dbReference type="EMBL" id="RAL44447.1"/>
    </source>
</evidence>
<dbReference type="PANTHER" id="PTHR48258">
    <property type="entry name" value="DUF4218 DOMAIN-CONTAINING PROTEIN-RELATED"/>
    <property type="match status" value="1"/>
</dbReference>
<dbReference type="Pfam" id="PF13952">
    <property type="entry name" value="DUF4216"/>
    <property type="match status" value="1"/>
</dbReference>
<proteinExistence type="predicted"/>